<keyword evidence="3" id="KW-0749">Sporulation</keyword>
<name>A0A927B7J7_9BACT</name>
<accession>A0A927B7J7</accession>
<feature type="domain" description="Pesticidal crystal protein" evidence="6">
    <location>
        <begin position="67"/>
        <end position="288"/>
    </location>
</feature>
<evidence type="ECO:0000256" key="3">
    <source>
        <dbReference type="ARBA" id="ARBA00022969"/>
    </source>
</evidence>
<gene>
    <name evidence="7" type="ORF">IC230_30065</name>
</gene>
<keyword evidence="2" id="KW-0800">Toxin</keyword>
<keyword evidence="8" id="KW-1185">Reference proteome</keyword>
<dbReference type="PANTHER" id="PTHR37003:SF2">
    <property type="entry name" value="PESTICIDAL CRYSTAL PROTEIN N-TERMINAL DOMAIN-CONTAINING PROTEIN"/>
    <property type="match status" value="1"/>
</dbReference>
<dbReference type="GO" id="GO:0030435">
    <property type="term" value="P:sporulation resulting in formation of a cellular spore"/>
    <property type="evidence" value="ECO:0007669"/>
    <property type="project" value="UniProtKB-KW"/>
</dbReference>
<keyword evidence="5" id="KW-1133">Transmembrane helix</keyword>
<dbReference type="RefSeq" id="WP_191042785.1">
    <property type="nucleotide sequence ID" value="NZ_JACXAA010000018.1"/>
</dbReference>
<comment type="caution">
    <text evidence="7">The sequence shown here is derived from an EMBL/GenBank/DDBJ whole genome shotgun (WGS) entry which is preliminary data.</text>
</comment>
<sequence>MFSQTAMTNRRNFLERSMWGFGSAFLLPSLLTGCTDHLISPTGSPVEPPPVSDSDIDWNDDAKALVAAGIGTIPVAGGVLAALLRILWPSTQQDIWAQIKAQVEALINQKISDLVYQQVSDDLGGLQKVLVLYLDELEAYNDSVTEYQKDPTKPKPDPTDLRSQWIATRTVFAQALPHFQSKGYESLLLPLFAQFVNMYLSVLRDAVLDGKSWGRSDAEQQQDITDLKQAISDFTSYTDVTYTNDLINLDNATPLDPILCEPDRSLIRYTRQMTFTVLDFATTWAYYDVTVYPSGHKVEFTREIFSDPIGVNSTGRRIIFPSTFPSTPEQFPTQITVWANSVVTATSAVQVTYPAGGGPGGVTTTPIMPPGGDQRGSLYPPHGGTVTFPPAATNPIVKFGVGIHPSGAVAALYFYYYDGTHSPELGYPGVDSGRIGFTNEALCRVHINGAYEIIVPNYYTRIADCVVFGFKHWQTPASALRAIGTLYITSPKERSAAEFAPVLPALASFSITDELKAARAAHWASIKEQAKALK</sequence>
<dbReference type="EMBL" id="JACXAA010000018">
    <property type="protein sequence ID" value="MBD2757160.1"/>
    <property type="molecule type" value="Genomic_DNA"/>
</dbReference>
<protein>
    <recommendedName>
        <fullName evidence="6">Pesticidal crystal protein domain-containing protein</fullName>
    </recommendedName>
</protein>
<comment type="similarity">
    <text evidence="1">Belongs to the delta endotoxin family.</text>
</comment>
<dbReference type="Gene3D" id="1.20.190.10">
    <property type="entry name" value="Pesticidal crystal protein, N-terminal domain"/>
    <property type="match status" value="1"/>
</dbReference>
<proteinExistence type="inferred from homology"/>
<evidence type="ECO:0000259" key="6">
    <source>
        <dbReference type="Pfam" id="PF03945"/>
    </source>
</evidence>
<dbReference type="SUPFAM" id="SSF56849">
    <property type="entry name" value="delta-Endotoxin (insectocide), N-terminal domain"/>
    <property type="match status" value="1"/>
</dbReference>
<feature type="transmembrane region" description="Helical" evidence="5">
    <location>
        <begin position="65"/>
        <end position="88"/>
    </location>
</feature>
<evidence type="ECO:0000256" key="2">
    <source>
        <dbReference type="ARBA" id="ARBA00022656"/>
    </source>
</evidence>
<evidence type="ECO:0000313" key="7">
    <source>
        <dbReference type="EMBL" id="MBD2757160.1"/>
    </source>
</evidence>
<evidence type="ECO:0000256" key="1">
    <source>
        <dbReference type="ARBA" id="ARBA00007819"/>
    </source>
</evidence>
<dbReference type="GO" id="GO:0090729">
    <property type="term" value="F:toxin activity"/>
    <property type="evidence" value="ECO:0007669"/>
    <property type="project" value="UniProtKB-KW"/>
</dbReference>
<dbReference type="InterPro" id="IPR005639">
    <property type="entry name" value="Pest_crys_dom_I"/>
</dbReference>
<evidence type="ECO:0000256" key="5">
    <source>
        <dbReference type="SAM" id="Phobius"/>
    </source>
</evidence>
<reference evidence="7" key="1">
    <citation type="submission" date="2020-09" db="EMBL/GenBank/DDBJ databases">
        <authorList>
            <person name="Kim M.K."/>
        </authorList>
    </citation>
    <scope>NUCLEOTIDE SEQUENCE</scope>
    <source>
        <strain evidence="7">BT704</strain>
    </source>
</reference>
<dbReference type="InterPro" id="IPR038979">
    <property type="entry name" value="Pest_crys"/>
</dbReference>
<dbReference type="AlphaFoldDB" id="A0A927B7J7"/>
<evidence type="ECO:0000256" key="4">
    <source>
        <dbReference type="ARBA" id="ARBA00023026"/>
    </source>
</evidence>
<organism evidence="7 8">
    <name type="scientific">Spirosoma validum</name>
    <dbReference type="NCBI Taxonomy" id="2771355"/>
    <lineage>
        <taxon>Bacteria</taxon>
        <taxon>Pseudomonadati</taxon>
        <taxon>Bacteroidota</taxon>
        <taxon>Cytophagia</taxon>
        <taxon>Cytophagales</taxon>
        <taxon>Cytophagaceae</taxon>
        <taxon>Spirosoma</taxon>
    </lineage>
</organism>
<dbReference type="Proteomes" id="UP000653797">
    <property type="component" value="Unassembled WGS sequence"/>
</dbReference>
<keyword evidence="5" id="KW-0812">Transmembrane</keyword>
<dbReference type="PANTHER" id="PTHR37003">
    <property type="entry name" value="ENDOTOXIN_N DOMAIN-CONTAINING PROTEIN-RELATED"/>
    <property type="match status" value="1"/>
</dbReference>
<dbReference type="Pfam" id="PF03945">
    <property type="entry name" value="Endotoxin_N"/>
    <property type="match status" value="1"/>
</dbReference>
<keyword evidence="4" id="KW-0843">Virulence</keyword>
<evidence type="ECO:0000313" key="8">
    <source>
        <dbReference type="Proteomes" id="UP000653797"/>
    </source>
</evidence>
<dbReference type="InterPro" id="IPR036716">
    <property type="entry name" value="Pest_crys_N_sf"/>
</dbReference>
<keyword evidence="5" id="KW-0472">Membrane</keyword>
<dbReference type="GO" id="GO:0001907">
    <property type="term" value="P:symbiont-mediated killing of host cell"/>
    <property type="evidence" value="ECO:0007669"/>
    <property type="project" value="InterPro"/>
</dbReference>